<name>A0A839TYB5_9BACL</name>
<sequence length="109" mass="12289">MVADERDIVAYFYQSLNNGDYVTAYSLLGSEWQSGISYEDFRAGYLNTGYIMLGSPTLEEEDDGALVSVDITAEERRKSDTVYQGYRMSYTVGYENGEIKILHGKGKKI</sequence>
<dbReference type="RefSeq" id="WP_183586418.1">
    <property type="nucleotide sequence ID" value="NZ_JACHXJ010000007.1"/>
</dbReference>
<protein>
    <recommendedName>
        <fullName evidence="3">DUF4440 domain-containing protein</fullName>
    </recommendedName>
</protein>
<organism evidence="1 2">
    <name type="scientific">Paenibacillus rhizosphaerae</name>
    <dbReference type="NCBI Taxonomy" id="297318"/>
    <lineage>
        <taxon>Bacteria</taxon>
        <taxon>Bacillati</taxon>
        <taxon>Bacillota</taxon>
        <taxon>Bacilli</taxon>
        <taxon>Bacillales</taxon>
        <taxon>Paenibacillaceae</taxon>
        <taxon>Paenibacillus</taxon>
    </lineage>
</organism>
<dbReference type="AlphaFoldDB" id="A0A839TYB5"/>
<gene>
    <name evidence="1" type="ORF">FHS19_006174</name>
</gene>
<reference evidence="1 2" key="1">
    <citation type="submission" date="2020-08" db="EMBL/GenBank/DDBJ databases">
        <title>Genomic Encyclopedia of Type Strains, Phase III (KMG-III): the genomes of soil and plant-associated and newly described type strains.</title>
        <authorList>
            <person name="Whitman W."/>
        </authorList>
    </citation>
    <scope>NUCLEOTIDE SEQUENCE [LARGE SCALE GENOMIC DNA]</scope>
    <source>
        <strain evidence="1 2">CECT 5831</strain>
    </source>
</reference>
<evidence type="ECO:0008006" key="3">
    <source>
        <dbReference type="Google" id="ProtNLM"/>
    </source>
</evidence>
<dbReference type="Proteomes" id="UP000517523">
    <property type="component" value="Unassembled WGS sequence"/>
</dbReference>
<proteinExistence type="predicted"/>
<evidence type="ECO:0000313" key="1">
    <source>
        <dbReference type="EMBL" id="MBB3131451.1"/>
    </source>
</evidence>
<comment type="caution">
    <text evidence="1">The sequence shown here is derived from an EMBL/GenBank/DDBJ whole genome shotgun (WGS) entry which is preliminary data.</text>
</comment>
<evidence type="ECO:0000313" key="2">
    <source>
        <dbReference type="Proteomes" id="UP000517523"/>
    </source>
</evidence>
<dbReference type="EMBL" id="JACHXJ010000007">
    <property type="protein sequence ID" value="MBB3131451.1"/>
    <property type="molecule type" value="Genomic_DNA"/>
</dbReference>
<accession>A0A839TYB5</accession>